<gene>
    <name evidence="3" type="ORF">ACFQDO_07915</name>
</gene>
<dbReference type="EMBL" id="JBHSRD010000003">
    <property type="protein sequence ID" value="MFC6007054.1"/>
    <property type="molecule type" value="Genomic_DNA"/>
</dbReference>
<keyword evidence="2" id="KW-1133">Transmembrane helix</keyword>
<evidence type="ECO:0000256" key="1">
    <source>
        <dbReference type="SAM" id="MobiDB-lite"/>
    </source>
</evidence>
<feature type="transmembrane region" description="Helical" evidence="2">
    <location>
        <begin position="56"/>
        <end position="78"/>
    </location>
</feature>
<keyword evidence="2" id="KW-0812">Transmembrane</keyword>
<reference evidence="4" key="1">
    <citation type="journal article" date="2019" name="Int. J. Syst. Evol. Microbiol.">
        <title>The Global Catalogue of Microorganisms (GCM) 10K type strain sequencing project: providing services to taxonomists for standard genome sequencing and annotation.</title>
        <authorList>
            <consortium name="The Broad Institute Genomics Platform"/>
            <consortium name="The Broad Institute Genome Sequencing Center for Infectious Disease"/>
            <person name="Wu L."/>
            <person name="Ma J."/>
        </authorList>
    </citation>
    <scope>NUCLEOTIDE SEQUENCE [LARGE SCALE GENOMIC DNA]</scope>
    <source>
        <strain evidence="4">KACC 14249</strain>
    </source>
</reference>
<evidence type="ECO:0000313" key="3">
    <source>
        <dbReference type="EMBL" id="MFC6007054.1"/>
    </source>
</evidence>
<protein>
    <recommendedName>
        <fullName evidence="5">DUF485 domain-containing protein</fullName>
    </recommendedName>
</protein>
<comment type="caution">
    <text evidence="3">The sequence shown here is derived from an EMBL/GenBank/DDBJ whole genome shotgun (WGS) entry which is preliminary data.</text>
</comment>
<dbReference type="Proteomes" id="UP001596189">
    <property type="component" value="Unassembled WGS sequence"/>
</dbReference>
<name>A0ABW1JCY5_9ACTN</name>
<feature type="transmembrane region" description="Helical" evidence="2">
    <location>
        <begin position="90"/>
        <end position="112"/>
    </location>
</feature>
<organism evidence="3 4">
    <name type="scientific">Angustibacter luteus</name>
    <dbReference type="NCBI Taxonomy" id="658456"/>
    <lineage>
        <taxon>Bacteria</taxon>
        <taxon>Bacillati</taxon>
        <taxon>Actinomycetota</taxon>
        <taxon>Actinomycetes</taxon>
        <taxon>Kineosporiales</taxon>
        <taxon>Kineosporiaceae</taxon>
    </lineage>
</organism>
<keyword evidence="4" id="KW-1185">Reference proteome</keyword>
<evidence type="ECO:0008006" key="5">
    <source>
        <dbReference type="Google" id="ProtNLM"/>
    </source>
</evidence>
<proteinExistence type="predicted"/>
<feature type="compositionally biased region" description="Low complexity" evidence="1">
    <location>
        <begin position="15"/>
        <end position="30"/>
    </location>
</feature>
<accession>A0ABW1JCY5</accession>
<dbReference type="RefSeq" id="WP_345715860.1">
    <property type="nucleotide sequence ID" value="NZ_BAABFP010000004.1"/>
</dbReference>
<evidence type="ECO:0000256" key="2">
    <source>
        <dbReference type="SAM" id="Phobius"/>
    </source>
</evidence>
<evidence type="ECO:0000313" key="4">
    <source>
        <dbReference type="Proteomes" id="UP001596189"/>
    </source>
</evidence>
<feature type="region of interest" description="Disordered" evidence="1">
    <location>
        <begin position="1"/>
        <end position="34"/>
    </location>
</feature>
<keyword evidence="2" id="KW-0472">Membrane</keyword>
<sequence>MSQRPPSEPPRRVRVTSPLMGASRRAPSRPATREIDEQTGLGEVYMRSLLRSQLRLALSVLAATGVLLGGLPLLFALAPSVADAHLLGLPLPWLLLAVLVYPMLWLAARFYVRQAERNEAEFTDVLERH</sequence>